<dbReference type="OrthoDB" id="195291at2759"/>
<dbReference type="Pfam" id="PF18181">
    <property type="entry name" value="SLATT_1"/>
    <property type="match status" value="1"/>
</dbReference>
<feature type="region of interest" description="Disordered" evidence="1">
    <location>
        <begin position="1"/>
        <end position="46"/>
    </location>
</feature>
<feature type="compositionally biased region" description="Acidic residues" evidence="1">
    <location>
        <begin position="27"/>
        <end position="36"/>
    </location>
</feature>
<feature type="region of interest" description="Disordered" evidence="1">
    <location>
        <begin position="429"/>
        <end position="456"/>
    </location>
</feature>
<comment type="caution">
    <text evidence="4">The sequence shown here is derived from an EMBL/GenBank/DDBJ whole genome shotgun (WGS) entry which is preliminary data.</text>
</comment>
<dbReference type="Pfam" id="PF14015">
    <property type="entry name" value="DUF4231"/>
    <property type="match status" value="1"/>
</dbReference>
<feature type="compositionally biased region" description="Basic and acidic residues" evidence="1">
    <location>
        <begin position="37"/>
        <end position="46"/>
    </location>
</feature>
<dbReference type="InterPro" id="IPR025325">
    <property type="entry name" value="DUF4231"/>
</dbReference>
<feature type="domain" description="SMODS and SLOG-associating 2TM effector" evidence="3">
    <location>
        <begin position="1013"/>
        <end position="1134"/>
    </location>
</feature>
<dbReference type="AlphaFoldDB" id="A0A9W7AAF0"/>
<feature type="region of interest" description="Disordered" evidence="1">
    <location>
        <begin position="1136"/>
        <end position="1156"/>
    </location>
</feature>
<evidence type="ECO:0000259" key="3">
    <source>
        <dbReference type="Pfam" id="PF18181"/>
    </source>
</evidence>
<proteinExistence type="predicted"/>
<feature type="compositionally biased region" description="Polar residues" evidence="1">
    <location>
        <begin position="817"/>
        <end position="829"/>
    </location>
</feature>
<protein>
    <recommendedName>
        <fullName evidence="3">SMODS and SLOG-associating 2TM effector domain-containing protein</fullName>
    </recommendedName>
</protein>
<dbReference type="EMBL" id="BRXZ01001337">
    <property type="protein sequence ID" value="GMH68667.1"/>
    <property type="molecule type" value="Genomic_DNA"/>
</dbReference>
<feature type="compositionally biased region" description="Basic and acidic residues" evidence="1">
    <location>
        <begin position="429"/>
        <end position="440"/>
    </location>
</feature>
<keyword evidence="2" id="KW-0812">Transmembrane</keyword>
<sequence>MSTLGGGRGGHQDSDEDGGWSTGSENGGEDDDDFLDPEEKPPGKQTDAQKLEDLQAQAIFSLVEDVPIVGRNGPSVAKLLFLTNRQGRIIDFNDLDKFAHAMDIHPKPKLVMNFMPSFSSHSKVQSNYNHWKYQGKNIGYGFGYDTAASKDDLDATDRKIGVFLRETVLPMAIQTNALILLTFDHCNLSKAMGELVASEAAKTSGRLPFTVINVGFASAYHEQSQKIGSVCQQLRVGSKRWRAAEGRIKEAITNEYGRLGVNNVQKISPPTGCTHYIILDSVKDPTGEGKGPSLSVSREVGRSLQKNLVEAFAKDLPSIAFQTQSHHNGFDGMLSTSNYVERGMPLLLIDSRGDNYENPCTSLKDAEKRLMEIEEGLARSDKINFYHASTWSFLHTVIQKMCAASDAISTPGESLTQGKELWMVLKDRREKEKKMEKEEGGGDNSDQSMGKKMKKVDTRHLVEKAVEIVMRVEKIREINDENSRTRQELAHLGDLKRKVLKAGSTKAIDAILERSCQRWVLVGGKVASRLMELVNSEAFHLAEFSKKFRRLKDDKGDYVKEEDGSGYKRVPVPWCLIACCAEGDEDEQLSKAKTVLGELIQRWMGVKPIAEEMKALGEENTEGDEERARTIEARKAKLRKLTAEGKLYLNGYGQYKAEAFPINKYVAAMSMLESKSMYSKNLSDIEGIKATLKKVAKIDRLPDDNSHEGMQIVQMAWDKVDIFNSSSSSFKVVAKISYVALLLIGLAVSVVTVMSLNNASFFPVEKTDTIVMGLTLAGSAVTAYINYASPTTKWMQLRGASLMLEGEIWRFRTRSGQYGSASTQSGSQRQSEEKLQDISEQIKQHVLKSANVMNTGFLSKFDGLVKELDTTHPTLPGSATIKSTTGVISRVHPDGSYDVSLTNNALGMKTSTLGNVRGHNIRRSQSGSGISKQDSSVEFTKFEEGAKVEVEAEDGEGMLRMGWRSKRKLAKVYKHGQYEGASIGGTFGQANKRGKKKGRLEDDHHCPLTAEGYLKLRVKPQLAFYQSRLPKYGRMRGFFEVGLLLGSLTGTLLAFLQQSKWAAISASVVGCLTAYAEFHGTEKKLMRFSDSINSIDSILLWWRTLTDVEKASMRNINELVESCEGVFMSERQAWVSSSVKANQKGGKEEGGEDDGE</sequence>
<evidence type="ECO:0000256" key="2">
    <source>
        <dbReference type="SAM" id="Phobius"/>
    </source>
</evidence>
<dbReference type="InterPro" id="IPR040884">
    <property type="entry name" value="SLATT_1"/>
</dbReference>
<reference evidence="4" key="1">
    <citation type="submission" date="2022-07" db="EMBL/GenBank/DDBJ databases">
        <title>Genome analysis of Parmales, a sister group of diatoms, reveals the evolutionary specialization of diatoms from phago-mixotrophs to photoautotrophs.</title>
        <authorList>
            <person name="Ban H."/>
            <person name="Sato S."/>
            <person name="Yoshikawa S."/>
            <person name="Kazumasa Y."/>
            <person name="Nakamura Y."/>
            <person name="Ichinomiya M."/>
            <person name="Saitoh K."/>
            <person name="Sato N."/>
            <person name="Blanc-Mathieu R."/>
            <person name="Endo H."/>
            <person name="Kuwata A."/>
            <person name="Ogata H."/>
        </authorList>
    </citation>
    <scope>NUCLEOTIDE SEQUENCE</scope>
</reference>
<keyword evidence="5" id="KW-1185">Reference proteome</keyword>
<keyword evidence="2" id="KW-0472">Membrane</keyword>
<keyword evidence="2" id="KW-1133">Transmembrane helix</keyword>
<accession>A0A9W7AAF0</accession>
<organism evidence="4 5">
    <name type="scientific">Triparma retinervis</name>
    <dbReference type="NCBI Taxonomy" id="2557542"/>
    <lineage>
        <taxon>Eukaryota</taxon>
        <taxon>Sar</taxon>
        <taxon>Stramenopiles</taxon>
        <taxon>Ochrophyta</taxon>
        <taxon>Bolidophyceae</taxon>
        <taxon>Parmales</taxon>
        <taxon>Triparmaceae</taxon>
        <taxon>Triparma</taxon>
    </lineage>
</organism>
<gene>
    <name evidence="4" type="ORF">TrRE_jg10014</name>
</gene>
<feature type="region of interest" description="Disordered" evidence="1">
    <location>
        <begin position="817"/>
        <end position="837"/>
    </location>
</feature>
<feature type="transmembrane region" description="Helical" evidence="2">
    <location>
        <begin position="736"/>
        <end position="757"/>
    </location>
</feature>
<dbReference type="NCBIfam" id="NF033634">
    <property type="entry name" value="SLATT_1"/>
    <property type="match status" value="1"/>
</dbReference>
<evidence type="ECO:0000256" key="1">
    <source>
        <dbReference type="SAM" id="MobiDB-lite"/>
    </source>
</evidence>
<name>A0A9W7AAF0_9STRA</name>
<feature type="transmembrane region" description="Helical" evidence="2">
    <location>
        <begin position="769"/>
        <end position="788"/>
    </location>
</feature>
<evidence type="ECO:0000313" key="5">
    <source>
        <dbReference type="Proteomes" id="UP001165082"/>
    </source>
</evidence>
<dbReference type="Proteomes" id="UP001165082">
    <property type="component" value="Unassembled WGS sequence"/>
</dbReference>
<evidence type="ECO:0000313" key="4">
    <source>
        <dbReference type="EMBL" id="GMH68667.1"/>
    </source>
</evidence>